<dbReference type="PANTHER" id="PTHR11576">
    <property type="entry name" value="ZONA PELLUCIDA SPERM-BINDING PROTEIN 3"/>
    <property type="match status" value="1"/>
</dbReference>
<dbReference type="PROSITE" id="PS51034">
    <property type="entry name" value="ZP_2"/>
    <property type="match status" value="1"/>
</dbReference>
<dbReference type="GO" id="GO:0035803">
    <property type="term" value="P:egg coat formation"/>
    <property type="evidence" value="ECO:0007669"/>
    <property type="project" value="TreeGrafter"/>
</dbReference>
<dbReference type="GO" id="GO:2000344">
    <property type="term" value="P:positive regulation of acrosome reaction"/>
    <property type="evidence" value="ECO:0007669"/>
    <property type="project" value="TreeGrafter"/>
</dbReference>
<sequence length="246" mass="26743">MYVSSVTGHLSASGVLTFTVTLMNVDFSAPSDSKVIFLGSQIHMEFSVQSSFHQPMQIFVDECTATPTPELSKSLRNYSIIANHGCLVDGKVANSQFLPRRTPEAIQLSLQAFEFVGVDSDIYLHCQVLVWDPKVLMDPTRKACSFHRDTNRWELLDNPSLSSGCSCCDSLCQATASRHKRDLKEPGAGLVHAVVVGPLKVQKPAAKTGSYEWDSNSSPAAQSVTGNYPSCGLKLCSIATRQLLAT</sequence>
<dbReference type="AlphaFoldDB" id="A0A452HHJ4"/>
<reference evidence="4" key="1">
    <citation type="journal article" date="2017" name="PLoS ONE">
        <title>The Agassiz's desert tortoise genome provides a resource for the conservation of a threatened species.</title>
        <authorList>
            <person name="Tollis M."/>
            <person name="DeNardo D.F."/>
            <person name="Cornelius J.A."/>
            <person name="Dolby G.A."/>
            <person name="Edwards T."/>
            <person name="Henen B.T."/>
            <person name="Karl A.E."/>
            <person name="Murphy R.W."/>
            <person name="Kusumi K."/>
        </authorList>
    </citation>
    <scope>NUCLEOTIDE SEQUENCE [LARGE SCALE GENOMIC DNA]</scope>
</reference>
<accession>A0A452HHJ4</accession>
<keyword evidence="1" id="KW-1015">Disulfide bond</keyword>
<reference evidence="3" key="2">
    <citation type="submission" date="2025-08" db="UniProtKB">
        <authorList>
            <consortium name="Ensembl"/>
        </authorList>
    </citation>
    <scope>IDENTIFICATION</scope>
</reference>
<feature type="domain" description="ZP" evidence="2">
    <location>
        <begin position="1"/>
        <end position="151"/>
    </location>
</feature>
<dbReference type="Proteomes" id="UP000291020">
    <property type="component" value="Unassembled WGS sequence"/>
</dbReference>
<evidence type="ECO:0000313" key="4">
    <source>
        <dbReference type="Proteomes" id="UP000291020"/>
    </source>
</evidence>
<reference evidence="3" key="3">
    <citation type="submission" date="2025-09" db="UniProtKB">
        <authorList>
            <consortium name="Ensembl"/>
        </authorList>
    </citation>
    <scope>IDENTIFICATION</scope>
</reference>
<organism evidence="3 4">
    <name type="scientific">Gopherus agassizii</name>
    <name type="common">Agassiz's desert tortoise</name>
    <dbReference type="NCBI Taxonomy" id="38772"/>
    <lineage>
        <taxon>Eukaryota</taxon>
        <taxon>Metazoa</taxon>
        <taxon>Chordata</taxon>
        <taxon>Craniata</taxon>
        <taxon>Vertebrata</taxon>
        <taxon>Euteleostomi</taxon>
        <taxon>Archelosauria</taxon>
        <taxon>Testudinata</taxon>
        <taxon>Testudines</taxon>
        <taxon>Cryptodira</taxon>
        <taxon>Durocryptodira</taxon>
        <taxon>Testudinoidea</taxon>
        <taxon>Testudinidae</taxon>
        <taxon>Gopherus</taxon>
    </lineage>
</organism>
<dbReference type="PANTHER" id="PTHR11576:SF3">
    <property type="entry name" value="SI:CH211-14A17.6-RELATED"/>
    <property type="match status" value="1"/>
</dbReference>
<dbReference type="Ensembl" id="ENSGAGT00000016387.1">
    <property type="protein sequence ID" value="ENSGAGP00000014321.1"/>
    <property type="gene ID" value="ENSGAGG00000010889.1"/>
</dbReference>
<dbReference type="FunFam" id="2.60.40.4100:FF:000002">
    <property type="entry name" value="Zona pellucida sperm-binding protein 3"/>
    <property type="match status" value="1"/>
</dbReference>
<protein>
    <recommendedName>
        <fullName evidence="2">ZP domain-containing protein</fullName>
    </recommendedName>
</protein>
<dbReference type="InterPro" id="IPR001507">
    <property type="entry name" value="ZP_dom"/>
</dbReference>
<dbReference type="GO" id="GO:0031012">
    <property type="term" value="C:extracellular matrix"/>
    <property type="evidence" value="ECO:0007669"/>
    <property type="project" value="TreeGrafter"/>
</dbReference>
<name>A0A452HHJ4_9SAUR</name>
<dbReference type="Pfam" id="PF00100">
    <property type="entry name" value="Zona_pellucida"/>
    <property type="match status" value="1"/>
</dbReference>
<evidence type="ECO:0000259" key="2">
    <source>
        <dbReference type="PROSITE" id="PS51034"/>
    </source>
</evidence>
<dbReference type="GO" id="GO:0007339">
    <property type="term" value="P:binding of sperm to zona pellucida"/>
    <property type="evidence" value="ECO:0007669"/>
    <property type="project" value="TreeGrafter"/>
</dbReference>
<dbReference type="InterPro" id="IPR042235">
    <property type="entry name" value="ZP-C_dom"/>
</dbReference>
<dbReference type="GO" id="GO:0032190">
    <property type="term" value="F:acrosin binding"/>
    <property type="evidence" value="ECO:0007669"/>
    <property type="project" value="TreeGrafter"/>
</dbReference>
<evidence type="ECO:0000313" key="3">
    <source>
        <dbReference type="Ensembl" id="ENSGAGP00000014321.1"/>
    </source>
</evidence>
<evidence type="ECO:0000256" key="1">
    <source>
        <dbReference type="ARBA" id="ARBA00023157"/>
    </source>
</evidence>
<proteinExistence type="predicted"/>
<keyword evidence="4" id="KW-1185">Reference proteome</keyword>
<dbReference type="InterPro" id="IPR055355">
    <property type="entry name" value="ZP-C"/>
</dbReference>
<dbReference type="Gene3D" id="2.60.40.4100">
    <property type="entry name" value="Zona pellucida, ZP-C domain"/>
    <property type="match status" value="1"/>
</dbReference>